<proteinExistence type="predicted"/>
<keyword evidence="2" id="KW-1185">Reference proteome</keyword>
<evidence type="ECO:0000313" key="2">
    <source>
        <dbReference type="Proteomes" id="UP000298663"/>
    </source>
</evidence>
<evidence type="ECO:0000313" key="1">
    <source>
        <dbReference type="EMBL" id="TKR93345.1"/>
    </source>
</evidence>
<gene>
    <name evidence="1" type="ORF">L596_007819</name>
</gene>
<organism evidence="1 2">
    <name type="scientific">Steinernema carpocapsae</name>
    <name type="common">Entomopathogenic nematode</name>
    <dbReference type="NCBI Taxonomy" id="34508"/>
    <lineage>
        <taxon>Eukaryota</taxon>
        <taxon>Metazoa</taxon>
        <taxon>Ecdysozoa</taxon>
        <taxon>Nematoda</taxon>
        <taxon>Chromadorea</taxon>
        <taxon>Rhabditida</taxon>
        <taxon>Tylenchina</taxon>
        <taxon>Panagrolaimomorpha</taxon>
        <taxon>Strongyloidoidea</taxon>
        <taxon>Steinernematidae</taxon>
        <taxon>Steinernema</taxon>
    </lineage>
</organism>
<reference evidence="1 2" key="1">
    <citation type="journal article" date="2015" name="Genome Biol.">
        <title>Comparative genomics of Steinernema reveals deeply conserved gene regulatory networks.</title>
        <authorList>
            <person name="Dillman A.R."/>
            <person name="Macchietto M."/>
            <person name="Porter C.F."/>
            <person name="Rogers A."/>
            <person name="Williams B."/>
            <person name="Antoshechkin I."/>
            <person name="Lee M.M."/>
            <person name="Goodwin Z."/>
            <person name="Lu X."/>
            <person name="Lewis E.E."/>
            <person name="Goodrich-Blair H."/>
            <person name="Stock S.P."/>
            <person name="Adams B.J."/>
            <person name="Sternberg P.W."/>
            <person name="Mortazavi A."/>
        </authorList>
    </citation>
    <scope>NUCLEOTIDE SEQUENCE [LARGE SCALE GENOMIC DNA]</scope>
    <source>
        <strain evidence="1 2">ALL</strain>
    </source>
</reference>
<sequence>MPSFCRGPEKRALKASLGPATTPFRRRPTCTHAVALACGDGRFSTEDSCGNCVTLLRFRRDLRFASDRKAGIVLRIVAKFLTGISPFDES</sequence>
<dbReference type="AlphaFoldDB" id="A0A4V6A643"/>
<name>A0A4V6A643_STECR</name>
<reference evidence="1 2" key="2">
    <citation type="journal article" date="2019" name="G3 (Bethesda)">
        <title>Hybrid Assembly of the Genome of the Entomopathogenic Nematode Steinernema carpocapsae Identifies the X-Chromosome.</title>
        <authorList>
            <person name="Serra L."/>
            <person name="Macchietto M."/>
            <person name="Macias-Munoz A."/>
            <person name="McGill C.J."/>
            <person name="Rodriguez I.M."/>
            <person name="Rodriguez B."/>
            <person name="Murad R."/>
            <person name="Mortazavi A."/>
        </authorList>
    </citation>
    <scope>NUCLEOTIDE SEQUENCE [LARGE SCALE GENOMIC DNA]</scope>
    <source>
        <strain evidence="1 2">ALL</strain>
    </source>
</reference>
<comment type="caution">
    <text evidence="1">The sequence shown here is derived from an EMBL/GenBank/DDBJ whole genome shotgun (WGS) entry which is preliminary data.</text>
</comment>
<protein>
    <submittedName>
        <fullName evidence="1">Uncharacterized protein</fullName>
    </submittedName>
</protein>
<accession>A0A4V6A643</accession>
<dbReference type="Proteomes" id="UP000298663">
    <property type="component" value="Unassembled WGS sequence"/>
</dbReference>
<dbReference type="EMBL" id="AZBU02000002">
    <property type="protein sequence ID" value="TKR93345.1"/>
    <property type="molecule type" value="Genomic_DNA"/>
</dbReference>